<accession>A0A448XDH6</accession>
<dbReference type="GO" id="GO:0030182">
    <property type="term" value="P:neuron differentiation"/>
    <property type="evidence" value="ECO:0007669"/>
    <property type="project" value="TreeGrafter"/>
</dbReference>
<evidence type="ECO:0000313" key="6">
    <source>
        <dbReference type="Proteomes" id="UP000784294"/>
    </source>
</evidence>
<dbReference type="Proteomes" id="UP000784294">
    <property type="component" value="Unassembled WGS sequence"/>
</dbReference>
<proteinExistence type="inferred from homology"/>
<name>A0A448XDH6_9PLAT</name>
<keyword evidence="6" id="KW-1185">Reference proteome</keyword>
<keyword evidence="3" id="KW-0547">Nucleotide-binding</keyword>
<comment type="caution">
    <text evidence="5">The sequence shown here is derived from an EMBL/GenBank/DDBJ whole genome shotgun (WGS) entry which is preliminary data.</text>
</comment>
<evidence type="ECO:0000256" key="1">
    <source>
        <dbReference type="ARBA" id="ARBA00006432"/>
    </source>
</evidence>
<keyword evidence="4" id="KW-0067">ATP-binding</keyword>
<dbReference type="GO" id="GO:0005811">
    <property type="term" value="C:lipid droplet"/>
    <property type="evidence" value="ECO:0007669"/>
    <property type="project" value="TreeGrafter"/>
</dbReference>
<dbReference type="AlphaFoldDB" id="A0A448XDH6"/>
<sequence>MPGDIGMLHPDGCLSIIDRKKDLVKLQAGEYVSLSKVEVALRTSVYVENVCVYADPTQSYAICFVSPKRRQLRTLANELGLEGVITAAAKAWCAEHEAKEPGSSNRPDLQDSREAVEHLALCRSEQVSFLLTRCLNALASILILTAVK</sequence>
<evidence type="ECO:0008006" key="7">
    <source>
        <dbReference type="Google" id="ProtNLM"/>
    </source>
</evidence>
<dbReference type="EMBL" id="CAAALY010247025">
    <property type="protein sequence ID" value="VEL34123.1"/>
    <property type="molecule type" value="Genomic_DNA"/>
</dbReference>
<keyword evidence="2" id="KW-0436">Ligase</keyword>
<dbReference type="OrthoDB" id="1700726at2759"/>
<comment type="similarity">
    <text evidence="1">Belongs to the ATP-dependent AMP-binding enzyme family.</text>
</comment>
<dbReference type="PANTHER" id="PTHR43272">
    <property type="entry name" value="LONG-CHAIN-FATTY-ACID--COA LIGASE"/>
    <property type="match status" value="1"/>
</dbReference>
<dbReference type="GO" id="GO:0005783">
    <property type="term" value="C:endoplasmic reticulum"/>
    <property type="evidence" value="ECO:0007669"/>
    <property type="project" value="TreeGrafter"/>
</dbReference>
<dbReference type="PANTHER" id="PTHR43272:SF83">
    <property type="entry name" value="ACYL-COA SYNTHETASE LONG-CHAIN, ISOFORM J"/>
    <property type="match status" value="1"/>
</dbReference>
<evidence type="ECO:0000256" key="4">
    <source>
        <dbReference type="ARBA" id="ARBA00022840"/>
    </source>
</evidence>
<organism evidence="5 6">
    <name type="scientific">Protopolystoma xenopodis</name>
    <dbReference type="NCBI Taxonomy" id="117903"/>
    <lineage>
        <taxon>Eukaryota</taxon>
        <taxon>Metazoa</taxon>
        <taxon>Spiralia</taxon>
        <taxon>Lophotrochozoa</taxon>
        <taxon>Platyhelminthes</taxon>
        <taxon>Monogenea</taxon>
        <taxon>Polyopisthocotylea</taxon>
        <taxon>Polystomatidea</taxon>
        <taxon>Polystomatidae</taxon>
        <taxon>Protopolystoma</taxon>
    </lineage>
</organism>
<evidence type="ECO:0000256" key="3">
    <source>
        <dbReference type="ARBA" id="ARBA00022741"/>
    </source>
</evidence>
<reference evidence="5" key="1">
    <citation type="submission" date="2018-11" db="EMBL/GenBank/DDBJ databases">
        <authorList>
            <consortium name="Pathogen Informatics"/>
        </authorList>
    </citation>
    <scope>NUCLEOTIDE SEQUENCE</scope>
</reference>
<evidence type="ECO:0000313" key="5">
    <source>
        <dbReference type="EMBL" id="VEL34123.1"/>
    </source>
</evidence>
<gene>
    <name evidence="5" type="ORF">PXEA_LOCUS27563</name>
</gene>
<dbReference type="GO" id="GO:0035336">
    <property type="term" value="P:long-chain fatty-acyl-CoA metabolic process"/>
    <property type="evidence" value="ECO:0007669"/>
    <property type="project" value="TreeGrafter"/>
</dbReference>
<evidence type="ECO:0000256" key="2">
    <source>
        <dbReference type="ARBA" id="ARBA00022598"/>
    </source>
</evidence>
<dbReference type="GO" id="GO:0005524">
    <property type="term" value="F:ATP binding"/>
    <property type="evidence" value="ECO:0007669"/>
    <property type="project" value="UniProtKB-KW"/>
</dbReference>
<dbReference type="GO" id="GO:0005886">
    <property type="term" value="C:plasma membrane"/>
    <property type="evidence" value="ECO:0007669"/>
    <property type="project" value="TreeGrafter"/>
</dbReference>
<dbReference type="SUPFAM" id="SSF56801">
    <property type="entry name" value="Acetyl-CoA synthetase-like"/>
    <property type="match status" value="1"/>
</dbReference>
<protein>
    <recommendedName>
        <fullName evidence="7">AMP-dependent synthetase/ligase domain-containing protein</fullName>
    </recommendedName>
</protein>
<dbReference type="GO" id="GO:0004467">
    <property type="term" value="F:long-chain fatty acid-CoA ligase activity"/>
    <property type="evidence" value="ECO:0007669"/>
    <property type="project" value="TreeGrafter"/>
</dbReference>